<evidence type="ECO:0000259" key="1">
    <source>
        <dbReference type="Pfam" id="PF13391"/>
    </source>
</evidence>
<evidence type="ECO:0000313" key="3">
    <source>
        <dbReference type="Proteomes" id="UP000249130"/>
    </source>
</evidence>
<accession>A0A327JZ90</accession>
<keyword evidence="3" id="KW-1185">Reference proteome</keyword>
<feature type="non-terminal residue" evidence="2">
    <location>
        <position position="79"/>
    </location>
</feature>
<feature type="domain" description="HNH nuclease" evidence="1">
    <location>
        <begin position="36"/>
        <end position="79"/>
    </location>
</feature>
<protein>
    <recommendedName>
        <fullName evidence="1">HNH nuclease domain-containing protein</fullName>
    </recommendedName>
</protein>
<dbReference type="Proteomes" id="UP000249130">
    <property type="component" value="Unassembled WGS sequence"/>
</dbReference>
<evidence type="ECO:0000313" key="2">
    <source>
        <dbReference type="EMBL" id="RAI30926.1"/>
    </source>
</evidence>
<dbReference type="AlphaFoldDB" id="A0A327JZ90"/>
<organism evidence="2 3">
    <name type="scientific">Rhodoplanes roseus</name>
    <dbReference type="NCBI Taxonomy" id="29409"/>
    <lineage>
        <taxon>Bacteria</taxon>
        <taxon>Pseudomonadati</taxon>
        <taxon>Pseudomonadota</taxon>
        <taxon>Alphaproteobacteria</taxon>
        <taxon>Hyphomicrobiales</taxon>
        <taxon>Nitrobacteraceae</taxon>
        <taxon>Rhodoplanes</taxon>
    </lineage>
</organism>
<dbReference type="Pfam" id="PF13391">
    <property type="entry name" value="HNH_2"/>
    <property type="match status" value="1"/>
</dbReference>
<reference evidence="2 3" key="1">
    <citation type="submission" date="2017-07" db="EMBL/GenBank/DDBJ databases">
        <title>Draft Genome Sequences of Select Purple Nonsulfur Bacteria.</title>
        <authorList>
            <person name="Lasarre B."/>
            <person name="Mckinlay J.B."/>
        </authorList>
    </citation>
    <scope>NUCLEOTIDE SEQUENCE [LARGE SCALE GENOMIC DNA]</scope>
    <source>
        <strain evidence="2 3">DSM 5909</strain>
    </source>
</reference>
<comment type="caution">
    <text evidence="2">The sequence shown here is derived from an EMBL/GenBank/DDBJ whole genome shotgun (WGS) entry which is preliminary data.</text>
</comment>
<sequence length="79" mass="9045">MNARQLDATTKKQLIDARRGQGQFREELRKLWRGRCAVTGCEVEDVLRASHIKPWRDASDQERLDPRNGLLLSATLDAL</sequence>
<dbReference type="EMBL" id="NPEX01000969">
    <property type="protein sequence ID" value="RAI30926.1"/>
    <property type="molecule type" value="Genomic_DNA"/>
</dbReference>
<proteinExistence type="predicted"/>
<dbReference type="InterPro" id="IPR003615">
    <property type="entry name" value="HNH_nuc"/>
</dbReference>
<gene>
    <name evidence="2" type="ORF">CH341_32915</name>
</gene>
<name>A0A327JZ90_9BRAD</name>